<proteinExistence type="predicted"/>
<dbReference type="GO" id="GO:0004314">
    <property type="term" value="F:[acyl-carrier-protein] S-malonyltransferase activity"/>
    <property type="evidence" value="ECO:0007669"/>
    <property type="project" value="InterPro"/>
</dbReference>
<dbReference type="PANTHER" id="PTHR47170:SF2">
    <property type="entry name" value="MALONYL-COA:ACP TRANSACYLASE (MAT) DOMAIN-CONTAINING PROTEIN"/>
    <property type="match status" value="1"/>
</dbReference>
<dbReference type="InterPro" id="IPR001227">
    <property type="entry name" value="Ac_transferase_dom_sf"/>
</dbReference>
<dbReference type="PANTHER" id="PTHR47170">
    <property type="entry name" value="MALONYL-COA ACP TRANSACYLASE, ACP-BINDING"/>
    <property type="match status" value="1"/>
</dbReference>
<accession>A0A7S3ZET9</accession>
<sequence length="421" mass="45058">MDLTIGAVPLMYLPLDDAQSNKSSSRRNIVRATALICAVGLAGAAFFSIKDNCCGNGITQSTMQRPAAMMRGVLPRAALAGRAFRPSSFNRRSVRGFADVMSASDMIAADAFDPPSQKTAFMFPGQGAQFVGMGAALAEEVPEAKEYFDKASEILGYDLLQLCKEGPKEKLDATDVSQPAIFVSSMAGIEKLKKDKGAGIVDDATVAMGLSLGEYSALCFAGAISFEDGVRLVQERGAAMQAAADMTKSSMASVIGLDSEKVSELCKAASEQSGKPVQIANYLCKGNYAVSGDAEAIDKVMEIAKPDFKARMAVKLAVAGAFHTDFMKPAVERLQNMLDKVEVKEPRIPVVSNVDGKAHKDPKVIKEILKQQVTSPVLWENTMAAMLESDFEQAYEIGPGKVLAGILKRFDKKAQIENIEV</sequence>
<dbReference type="SUPFAM" id="SSF52151">
    <property type="entry name" value="FabD/lysophospholipase-like"/>
    <property type="match status" value="1"/>
</dbReference>
<dbReference type="InterPro" id="IPR016036">
    <property type="entry name" value="Malonyl_transacylase_ACP-bd"/>
</dbReference>
<dbReference type="InterPro" id="IPR014043">
    <property type="entry name" value="Acyl_transferase_dom"/>
</dbReference>
<dbReference type="InterPro" id="IPR016035">
    <property type="entry name" value="Acyl_Trfase/lysoPLipase"/>
</dbReference>
<reference evidence="2" key="1">
    <citation type="submission" date="2021-01" db="EMBL/GenBank/DDBJ databases">
        <authorList>
            <person name="Corre E."/>
            <person name="Pelletier E."/>
            <person name="Niang G."/>
            <person name="Scheremetjew M."/>
            <person name="Finn R."/>
            <person name="Kale V."/>
            <person name="Holt S."/>
            <person name="Cochrane G."/>
            <person name="Meng A."/>
            <person name="Brown T."/>
            <person name="Cohen L."/>
        </authorList>
    </citation>
    <scope>NUCLEOTIDE SEQUENCE</scope>
    <source>
        <strain evidence="2">CCCM811</strain>
    </source>
</reference>
<dbReference type="EMBL" id="HBIV01047299">
    <property type="protein sequence ID" value="CAE0681130.1"/>
    <property type="molecule type" value="Transcribed_RNA"/>
</dbReference>
<dbReference type="NCBIfam" id="TIGR00128">
    <property type="entry name" value="fabD"/>
    <property type="match status" value="1"/>
</dbReference>
<evidence type="ECO:0000313" key="2">
    <source>
        <dbReference type="EMBL" id="CAE0681130.1"/>
    </source>
</evidence>
<gene>
    <name evidence="2" type="ORF">LGLO00237_LOCUS32917</name>
</gene>
<dbReference type="Gene3D" id="3.40.366.10">
    <property type="entry name" value="Malonyl-Coenzyme A Acyl Carrier Protein, domain 2"/>
    <property type="match status" value="1"/>
</dbReference>
<dbReference type="Gene3D" id="3.30.70.250">
    <property type="entry name" value="Malonyl-CoA ACP transacylase, ACP-binding"/>
    <property type="match status" value="1"/>
</dbReference>
<dbReference type="InterPro" id="IPR004410">
    <property type="entry name" value="Malonyl_CoA-ACP_transAc_FabD"/>
</dbReference>
<dbReference type="InterPro" id="IPR052760">
    <property type="entry name" value="Mitochondrial_malonyltrans"/>
</dbReference>
<name>A0A7S3ZET9_9EUKA</name>
<dbReference type="AlphaFoldDB" id="A0A7S3ZET9"/>
<dbReference type="SMART" id="SM00827">
    <property type="entry name" value="PKS_AT"/>
    <property type="match status" value="1"/>
</dbReference>
<evidence type="ECO:0000259" key="1">
    <source>
        <dbReference type="SMART" id="SM00827"/>
    </source>
</evidence>
<dbReference type="SUPFAM" id="SSF55048">
    <property type="entry name" value="Probable ACP-binding domain of malonyl-CoA ACP transacylase"/>
    <property type="match status" value="1"/>
</dbReference>
<protein>
    <recommendedName>
        <fullName evidence="1">Malonyl-CoA:ACP transacylase (MAT) domain-containing protein</fullName>
    </recommendedName>
</protein>
<dbReference type="Pfam" id="PF00698">
    <property type="entry name" value="Acyl_transf_1"/>
    <property type="match status" value="1"/>
</dbReference>
<organism evidence="2">
    <name type="scientific">Lotharella globosa</name>
    <dbReference type="NCBI Taxonomy" id="91324"/>
    <lineage>
        <taxon>Eukaryota</taxon>
        <taxon>Sar</taxon>
        <taxon>Rhizaria</taxon>
        <taxon>Cercozoa</taxon>
        <taxon>Chlorarachniophyceae</taxon>
        <taxon>Lotharella</taxon>
    </lineage>
</organism>
<feature type="domain" description="Malonyl-CoA:ACP transacylase (MAT)" evidence="1">
    <location>
        <begin position="122"/>
        <end position="417"/>
    </location>
</feature>